<dbReference type="AlphaFoldDB" id="A0A414P807"/>
<dbReference type="EMBL" id="QRHG01000006">
    <property type="protein sequence ID" value="RHF62359.1"/>
    <property type="molecule type" value="Genomic_DNA"/>
</dbReference>
<comment type="caution">
    <text evidence="1">The sequence shown here is derived from an EMBL/GenBank/DDBJ whole genome shotgun (WGS) entry which is preliminary data.</text>
</comment>
<reference evidence="1 2" key="1">
    <citation type="submission" date="2018-08" db="EMBL/GenBank/DDBJ databases">
        <title>A genome reference for cultivated species of the human gut microbiota.</title>
        <authorList>
            <person name="Zou Y."/>
            <person name="Xue W."/>
            <person name="Luo G."/>
        </authorList>
    </citation>
    <scope>NUCLEOTIDE SEQUENCE [LARGE SCALE GENOMIC DNA]</scope>
    <source>
        <strain evidence="1 2">AM25-1LB</strain>
    </source>
</reference>
<gene>
    <name evidence="1" type="ORF">DW672_03715</name>
</gene>
<name>A0A414P807_9FIRM</name>
<evidence type="ECO:0000313" key="2">
    <source>
        <dbReference type="Proteomes" id="UP000284902"/>
    </source>
</evidence>
<dbReference type="RefSeq" id="WP_118212609.1">
    <property type="nucleotide sequence ID" value="NZ_JAQEAN010000008.1"/>
</dbReference>
<organism evidence="1 2">
    <name type="scientific">[Ruminococcus] lactaris</name>
    <dbReference type="NCBI Taxonomy" id="46228"/>
    <lineage>
        <taxon>Bacteria</taxon>
        <taxon>Bacillati</taxon>
        <taxon>Bacillota</taxon>
        <taxon>Clostridia</taxon>
        <taxon>Lachnospirales</taxon>
        <taxon>Lachnospiraceae</taxon>
        <taxon>Mediterraneibacter</taxon>
    </lineage>
</organism>
<proteinExistence type="predicted"/>
<sequence>MKDELKEEIRSFLKVNNIDNLNVADLIDEYESEQIFTELKDGSFEMVTGNTIEELVLWLHEKLIK</sequence>
<evidence type="ECO:0000313" key="1">
    <source>
        <dbReference type="EMBL" id="RHF62359.1"/>
    </source>
</evidence>
<dbReference type="Proteomes" id="UP000284902">
    <property type="component" value="Unassembled WGS sequence"/>
</dbReference>
<accession>A0A414P807</accession>
<protein>
    <submittedName>
        <fullName evidence="1">Uncharacterized protein</fullName>
    </submittedName>
</protein>